<sequence>MNQFFQTTIPTCFRLVGDTPTAILESEDFLTSILPFVTKVQESVNRCRPNAKTRFLALRIISRHSYFVVDVNNVDYDYETAHEVTTAIPVYVLRLSRHVKIARKPTEDDNLAKILAAMHQGHGNDPLPLVDDYTKPVVYDKPRGLRP</sequence>
<evidence type="ECO:0000313" key="2">
    <source>
        <dbReference type="Proteomes" id="UP000595662"/>
    </source>
</evidence>
<name>A0A7T6XJC4_PENDI</name>
<evidence type="ECO:0000313" key="1">
    <source>
        <dbReference type="EMBL" id="QQK42137.1"/>
    </source>
</evidence>
<dbReference type="Proteomes" id="UP000595662">
    <property type="component" value="Chromosome 1"/>
</dbReference>
<dbReference type="GeneID" id="90952675"/>
<dbReference type="RefSeq" id="XP_065956308.1">
    <property type="nucleotide sequence ID" value="XM_066100908.1"/>
</dbReference>
<dbReference type="VEuPathDB" id="FungiDB:PDIP_85040"/>
<gene>
    <name evidence="1" type="ORF">Pdw03_4991</name>
</gene>
<organism evidence="1 2">
    <name type="scientific">Penicillium digitatum</name>
    <name type="common">Green mold</name>
    <dbReference type="NCBI Taxonomy" id="36651"/>
    <lineage>
        <taxon>Eukaryota</taxon>
        <taxon>Fungi</taxon>
        <taxon>Dikarya</taxon>
        <taxon>Ascomycota</taxon>
        <taxon>Pezizomycotina</taxon>
        <taxon>Eurotiomycetes</taxon>
        <taxon>Eurotiomycetidae</taxon>
        <taxon>Eurotiales</taxon>
        <taxon>Aspergillaceae</taxon>
        <taxon>Penicillium</taxon>
    </lineage>
</organism>
<accession>A0A7T6XJC4</accession>
<proteinExistence type="predicted"/>
<protein>
    <submittedName>
        <fullName evidence="1">Uncharacterized protein</fullName>
    </submittedName>
</protein>
<dbReference type="EMBL" id="CP060774">
    <property type="protein sequence ID" value="QQK42137.1"/>
    <property type="molecule type" value="Genomic_DNA"/>
</dbReference>
<dbReference type="AlphaFoldDB" id="A0A7T6XJC4"/>
<reference evidence="1 2" key="1">
    <citation type="submission" date="2020-08" db="EMBL/GenBank/DDBJ databases">
        <title>The completed genome sequence of the pathogenic ascomycete fungus Penicillium digitatum.</title>
        <authorList>
            <person name="Wang M."/>
        </authorList>
    </citation>
    <scope>NUCLEOTIDE SEQUENCE [LARGE SCALE GENOMIC DNA]</scope>
    <source>
        <strain evidence="1 2">PdW03</strain>
    </source>
</reference>